<dbReference type="Proteomes" id="UP000663868">
    <property type="component" value="Unassembled WGS sequence"/>
</dbReference>
<dbReference type="EMBL" id="CAJOBB010001010">
    <property type="protein sequence ID" value="CAF3793308.1"/>
    <property type="molecule type" value="Genomic_DNA"/>
</dbReference>
<dbReference type="SUPFAM" id="SSF53335">
    <property type="entry name" value="S-adenosyl-L-methionine-dependent methyltransferases"/>
    <property type="match status" value="1"/>
</dbReference>
<name>A0A819AZN0_9BILA</name>
<proteinExistence type="predicted"/>
<reference evidence="1" key="1">
    <citation type="submission" date="2021-02" db="EMBL/GenBank/DDBJ databases">
        <authorList>
            <person name="Nowell W R."/>
        </authorList>
    </citation>
    <scope>NUCLEOTIDE SEQUENCE</scope>
</reference>
<accession>A0A819AZN0</accession>
<dbReference type="Gene3D" id="3.40.50.150">
    <property type="entry name" value="Vaccinia Virus protein VP39"/>
    <property type="match status" value="1"/>
</dbReference>
<feature type="non-terminal residue" evidence="1">
    <location>
        <position position="83"/>
    </location>
</feature>
<organism evidence="1 2">
    <name type="scientific">Adineta steineri</name>
    <dbReference type="NCBI Taxonomy" id="433720"/>
    <lineage>
        <taxon>Eukaryota</taxon>
        <taxon>Metazoa</taxon>
        <taxon>Spiralia</taxon>
        <taxon>Gnathifera</taxon>
        <taxon>Rotifera</taxon>
        <taxon>Eurotatoria</taxon>
        <taxon>Bdelloidea</taxon>
        <taxon>Adinetida</taxon>
        <taxon>Adinetidae</taxon>
        <taxon>Adineta</taxon>
    </lineage>
</organism>
<comment type="caution">
    <text evidence="1">The sequence shown here is derived from an EMBL/GenBank/DDBJ whole genome shotgun (WGS) entry which is preliminary data.</text>
</comment>
<evidence type="ECO:0000313" key="2">
    <source>
        <dbReference type="Proteomes" id="UP000663868"/>
    </source>
</evidence>
<dbReference type="InterPro" id="IPR029063">
    <property type="entry name" value="SAM-dependent_MTases_sf"/>
</dbReference>
<gene>
    <name evidence="1" type="ORF">KXQ929_LOCUS16591</name>
</gene>
<evidence type="ECO:0000313" key="1">
    <source>
        <dbReference type="EMBL" id="CAF3793308.1"/>
    </source>
</evidence>
<sequence length="83" mass="9422">MIDIAKTRENENKLGIHYVCADGKARSALEQPYDIITAAFYLNYARTYDELRVMIKGIFDNLKDGGTFYSITDNVCSTIEAFN</sequence>
<dbReference type="AlphaFoldDB" id="A0A819AZN0"/>
<protein>
    <submittedName>
        <fullName evidence="1">Uncharacterized protein</fullName>
    </submittedName>
</protein>